<evidence type="ECO:0000256" key="2">
    <source>
        <dbReference type="ARBA" id="ARBA00011245"/>
    </source>
</evidence>
<keyword evidence="7" id="KW-1133">Transmembrane helix</keyword>
<organism evidence="11 12">
    <name type="scientific">Bacteroides cellulosilyticus DSM 14838</name>
    <dbReference type="NCBI Taxonomy" id="537012"/>
    <lineage>
        <taxon>Bacteria</taxon>
        <taxon>Pseudomonadati</taxon>
        <taxon>Bacteroidota</taxon>
        <taxon>Bacteroidia</taxon>
        <taxon>Bacteroidales</taxon>
        <taxon>Bacteroidaceae</taxon>
        <taxon>Bacteroides</taxon>
    </lineage>
</organism>
<evidence type="ECO:0000259" key="9">
    <source>
        <dbReference type="Pfam" id="PF14508"/>
    </source>
</evidence>
<dbReference type="InterPro" id="IPR013780">
    <property type="entry name" value="Glyco_hydro_b"/>
</dbReference>
<feature type="domain" description="Glycosyl-hydrolase 97 N-terminal" evidence="9">
    <location>
        <begin position="92"/>
        <end position="353"/>
    </location>
</feature>
<evidence type="ECO:0000256" key="4">
    <source>
        <dbReference type="ARBA" id="ARBA00022837"/>
    </source>
</evidence>
<dbReference type="InterPro" id="IPR029483">
    <property type="entry name" value="GH97_C"/>
</dbReference>
<comment type="subunit">
    <text evidence="2">Monomer.</text>
</comment>
<dbReference type="Pfam" id="PF14508">
    <property type="entry name" value="GH97_N"/>
    <property type="match status" value="1"/>
</dbReference>
<dbReference type="PANTHER" id="PTHR35803">
    <property type="entry name" value="GLUCAN 1,4-ALPHA-GLUCOSIDASE SUSB-RELATED"/>
    <property type="match status" value="1"/>
</dbReference>
<evidence type="ECO:0000256" key="3">
    <source>
        <dbReference type="ARBA" id="ARBA00022801"/>
    </source>
</evidence>
<dbReference type="InterPro" id="IPR017853">
    <property type="entry name" value="GH"/>
</dbReference>
<proteinExistence type="predicted"/>
<evidence type="ECO:0000256" key="5">
    <source>
        <dbReference type="ARBA" id="ARBA00023295"/>
    </source>
</evidence>
<feature type="domain" description="Glycosyl-hydrolase 97 C-terminal oligomerisation" evidence="10">
    <location>
        <begin position="627"/>
        <end position="721"/>
    </location>
</feature>
<dbReference type="Gene3D" id="3.40.390.10">
    <property type="entry name" value="Collagenase (Catalytic Domain)"/>
    <property type="match status" value="1"/>
</dbReference>
<comment type="cofactor">
    <cofactor evidence="1">
        <name>Ca(2+)</name>
        <dbReference type="ChEBI" id="CHEBI:29108"/>
    </cofactor>
</comment>
<dbReference type="PANTHER" id="PTHR35803:SF2">
    <property type="entry name" value="RETAINING ALPHA-GALACTOSIDASE"/>
    <property type="match status" value="1"/>
</dbReference>
<evidence type="ECO:0000256" key="6">
    <source>
        <dbReference type="SAM" id="MobiDB-lite"/>
    </source>
</evidence>
<dbReference type="Gene3D" id="3.20.20.70">
    <property type="entry name" value="Aldolase class I"/>
    <property type="match status" value="1"/>
</dbReference>
<reference evidence="11 12" key="1">
    <citation type="submission" date="2008-12" db="EMBL/GenBank/DDBJ databases">
        <authorList>
            <person name="Fulton L."/>
            <person name="Clifton S."/>
            <person name="Fulton B."/>
            <person name="Xu J."/>
            <person name="Minx P."/>
            <person name="Pepin K.H."/>
            <person name="Johnson M."/>
            <person name="Bhonagiri V."/>
            <person name="Nash W.E."/>
            <person name="Mardis E.R."/>
            <person name="Wilson R.K."/>
        </authorList>
    </citation>
    <scope>NUCLEOTIDE SEQUENCE [LARGE SCALE GENOMIC DNA]</scope>
    <source>
        <strain evidence="11 12">DSM 14838</strain>
    </source>
</reference>
<feature type="domain" description="Glycosyl-hydrolase 97 catalytic" evidence="8">
    <location>
        <begin position="371"/>
        <end position="524"/>
    </location>
</feature>
<feature type="compositionally biased region" description="Polar residues" evidence="6">
    <location>
        <begin position="1"/>
        <end position="19"/>
    </location>
</feature>
<dbReference type="InterPro" id="IPR024079">
    <property type="entry name" value="MetalloPept_cat_dom_sf"/>
</dbReference>
<feature type="transmembrane region" description="Helical" evidence="7">
    <location>
        <begin position="30"/>
        <end position="50"/>
    </location>
</feature>
<gene>
    <name evidence="11" type="ORF">BACCELL_01956</name>
</gene>
<evidence type="ECO:0000259" key="8">
    <source>
        <dbReference type="Pfam" id="PF10566"/>
    </source>
</evidence>
<keyword evidence="5" id="KW-0326">Glycosidase</keyword>
<keyword evidence="4" id="KW-0106">Calcium</keyword>
<evidence type="ECO:0000256" key="1">
    <source>
        <dbReference type="ARBA" id="ARBA00001913"/>
    </source>
</evidence>
<dbReference type="InterPro" id="IPR013785">
    <property type="entry name" value="Aldolase_TIM"/>
</dbReference>
<dbReference type="InterPro" id="IPR052720">
    <property type="entry name" value="Glycosyl_hydrolase_97"/>
</dbReference>
<dbReference type="Gene3D" id="2.60.40.1180">
    <property type="entry name" value="Golgi alpha-mannosidase II"/>
    <property type="match status" value="1"/>
</dbReference>
<dbReference type="Gene3D" id="2.70.98.10">
    <property type="match status" value="1"/>
</dbReference>
<dbReference type="SUPFAM" id="SSF51445">
    <property type="entry name" value="(Trans)glycosidases"/>
    <property type="match status" value="1"/>
</dbReference>
<dbReference type="EMBL" id="ACCH01000152">
    <property type="protein sequence ID" value="EEF90411.1"/>
    <property type="molecule type" value="Genomic_DNA"/>
</dbReference>
<evidence type="ECO:0000256" key="7">
    <source>
        <dbReference type="SAM" id="Phobius"/>
    </source>
</evidence>
<keyword evidence="3" id="KW-0378">Hydrolase</keyword>
<dbReference type="InterPro" id="IPR029486">
    <property type="entry name" value="GH97_N"/>
</dbReference>
<reference evidence="11 12" key="2">
    <citation type="submission" date="2009-01" db="EMBL/GenBank/DDBJ databases">
        <title>Draft genome sequence of Bacteroides cellulosilyticus (DSM 14838).</title>
        <authorList>
            <person name="Sudarsanam P."/>
            <person name="Ley R."/>
            <person name="Guruge J."/>
            <person name="Turnbaugh P.J."/>
            <person name="Mahowald M."/>
            <person name="Liep D."/>
            <person name="Gordon J."/>
        </authorList>
    </citation>
    <scope>NUCLEOTIDE SEQUENCE [LARGE SCALE GENOMIC DNA]</scope>
    <source>
        <strain evidence="11 12">DSM 14838</strain>
    </source>
</reference>
<dbReference type="Pfam" id="PF10566">
    <property type="entry name" value="Glyco_hydro_97"/>
    <property type="match status" value="1"/>
</dbReference>
<comment type="caution">
    <text evidence="11">The sequence shown here is derived from an EMBL/GenBank/DDBJ whole genome shotgun (WGS) entry which is preliminary data.</text>
</comment>
<keyword evidence="7" id="KW-0812">Transmembrane</keyword>
<dbReference type="GO" id="GO:0030246">
    <property type="term" value="F:carbohydrate binding"/>
    <property type="evidence" value="ECO:0007669"/>
    <property type="project" value="InterPro"/>
</dbReference>
<dbReference type="Pfam" id="PF14509">
    <property type="entry name" value="GH97_C"/>
    <property type="match status" value="1"/>
</dbReference>
<dbReference type="InterPro" id="IPR014718">
    <property type="entry name" value="GH-type_carb-bd"/>
</dbReference>
<dbReference type="GO" id="GO:0016798">
    <property type="term" value="F:hydrolase activity, acting on glycosyl bonds"/>
    <property type="evidence" value="ECO:0007669"/>
    <property type="project" value="UniProtKB-KW"/>
</dbReference>
<dbReference type="GO" id="GO:0008237">
    <property type="term" value="F:metallopeptidase activity"/>
    <property type="evidence" value="ECO:0007669"/>
    <property type="project" value="InterPro"/>
</dbReference>
<dbReference type="Proteomes" id="UP000003711">
    <property type="component" value="Unassembled WGS sequence"/>
</dbReference>
<dbReference type="InterPro" id="IPR019563">
    <property type="entry name" value="GH97_catalytic"/>
</dbReference>
<evidence type="ECO:0000259" key="10">
    <source>
        <dbReference type="Pfam" id="PF14509"/>
    </source>
</evidence>
<feature type="transmembrane region" description="Helical" evidence="7">
    <location>
        <begin position="62"/>
        <end position="82"/>
    </location>
</feature>
<accession>E2NCE8</accession>
<protein>
    <recommendedName>
        <fullName evidence="13">Glycoside hydrolase family 97 protein</fullName>
    </recommendedName>
</protein>
<sequence length="967" mass="110345">MQMNEKNSPIEYKNTTNSHSEGHRKVSFGLFFYFIILFSLSVRSFFFYFANRQIRINRIMKNNLSFKLVIISLFLYCGNNSLEAASGKKYALTSPDGKLKVEISTGDKLSYQIMHEKDTILSLSNIGLVLADGTEIGNNSQVTGIKRKKIRDNVESPFYRFKEFVAACNELDLKLIDGFGVTFRAYNDGVAYRFYTTRTAGVTVKDEIADFNFNQDYTAYLPYTTNDKKPMAMAFQNIYDVTPLSKAQPKVAFLPVTVDCGKTKLTLLESDLEAYPGMFVESQKDGYGLKGVFASYPTQTDFYPWRMQEYVTETSDFIARSSGARTYPWRILAVTEKDTDMPVNNLVYALASPNRIGDTSWIKTGKVAWDWWNDWNLKGVPFKAGINMDTYKYYIDFASRNDIEFIVLDEGWYNPKSGDMLTVIPELDLPELIAYGKQKGVDIILWTVFNVLDKQLETACKKYSEMGIKGFKVDFLDRDDQTAVEMVYRIADATAKHKLTLDLHGIYKPTGINRTYPNIINFESLFGMEEVKWTDIKNNMPLYDVTFPYIRMMAGPVDYTPGAMRNATKADWRAVYYSPMSMGTRCHQLAAYIVHDSPLTMLCDAPTNYLNEQECVDFITSIPVETDSTFIAAGKMGEYIVSVRKKDINWYIGGMTNWDERDVELDFSFLPSNVRYTATLFADGINANKQAEDYRTEKLIIDKNSRIKIHLASGGGFAMKLELYPVRGEVTSIPERKNIPSFYKKYIETEGLYVTSSEKVSDEALLKACDIISLMLSKRPDVKAHMVKKGCHVMVIGKDEETCDLPEFAHICNSPDSIAYWNWRARGFGGAPEDEFSASCGEENLLALPQDKYTGENILIHEFAHLIHMVGIAGVEPDFNDRLEVLWKSAGEKGLWAGTYALSNKEEYFAECVQSFFNCNRYADPANGIHNSMNRRVKLKAYDPEMYKLLKEYFYEIEIPINNEIHK</sequence>
<keyword evidence="7" id="KW-0472">Membrane</keyword>
<evidence type="ECO:0000313" key="12">
    <source>
        <dbReference type="Proteomes" id="UP000003711"/>
    </source>
</evidence>
<dbReference type="AlphaFoldDB" id="E2NCE8"/>
<evidence type="ECO:0008006" key="13">
    <source>
        <dbReference type="Google" id="ProtNLM"/>
    </source>
</evidence>
<name>E2NCE8_9BACE</name>
<dbReference type="SUPFAM" id="SSF55486">
    <property type="entry name" value="Metalloproteases ('zincins'), catalytic domain"/>
    <property type="match status" value="1"/>
</dbReference>
<feature type="region of interest" description="Disordered" evidence="6">
    <location>
        <begin position="1"/>
        <end position="21"/>
    </location>
</feature>
<evidence type="ECO:0000313" key="11">
    <source>
        <dbReference type="EMBL" id="EEF90411.1"/>
    </source>
</evidence>
<dbReference type="HOGENOM" id="CLU_011166_0_0_10"/>